<protein>
    <submittedName>
        <fullName evidence="1">Uncharacterized protein</fullName>
    </submittedName>
</protein>
<accession>X0YQ58</accession>
<sequence length="243" mass="25629">PCNRPDNSTSLDSTVIEGFAIDWGRLWIDDNYDPPVLRRWNGTNFTEMVAAHLQHATAVEFILESTENANSDGSMDSKISAVGYKDAAGDCDLAYILFSHDGTSDDQKGAIDFYVNDGDDDNAPSKHVLELGSDQLATFTGAVAITGDVAVNTNKFTVAASTGNTLVAGTLDVTGNIDPTTYETTNGGFLNSDTMASAADDTVASSDSIVKYATLDAGGVLMHDAEGGFQNADLNGTKTKVYT</sequence>
<reference evidence="1" key="1">
    <citation type="journal article" date="2014" name="Front. Microbiol.">
        <title>High frequency of phylogenetically diverse reductive dehalogenase-homologous genes in deep subseafloor sedimentary metagenomes.</title>
        <authorList>
            <person name="Kawai M."/>
            <person name="Futagami T."/>
            <person name="Toyoda A."/>
            <person name="Takaki Y."/>
            <person name="Nishi S."/>
            <person name="Hori S."/>
            <person name="Arai W."/>
            <person name="Tsubouchi T."/>
            <person name="Morono Y."/>
            <person name="Uchiyama I."/>
            <person name="Ito T."/>
            <person name="Fujiyama A."/>
            <person name="Inagaki F."/>
            <person name="Takami H."/>
        </authorList>
    </citation>
    <scope>NUCLEOTIDE SEQUENCE</scope>
    <source>
        <strain evidence="1">Expedition CK06-06</strain>
    </source>
</reference>
<dbReference type="EMBL" id="BARS01048658">
    <property type="protein sequence ID" value="GAG38861.1"/>
    <property type="molecule type" value="Genomic_DNA"/>
</dbReference>
<proteinExistence type="predicted"/>
<name>X0YQ58_9ZZZZ</name>
<feature type="non-terminal residue" evidence="1">
    <location>
        <position position="243"/>
    </location>
</feature>
<gene>
    <name evidence="1" type="ORF">S01H1_72885</name>
</gene>
<organism evidence="1">
    <name type="scientific">marine sediment metagenome</name>
    <dbReference type="NCBI Taxonomy" id="412755"/>
    <lineage>
        <taxon>unclassified sequences</taxon>
        <taxon>metagenomes</taxon>
        <taxon>ecological metagenomes</taxon>
    </lineage>
</organism>
<comment type="caution">
    <text evidence="1">The sequence shown here is derived from an EMBL/GenBank/DDBJ whole genome shotgun (WGS) entry which is preliminary data.</text>
</comment>
<dbReference type="AlphaFoldDB" id="X0YQ58"/>
<feature type="non-terminal residue" evidence="1">
    <location>
        <position position="1"/>
    </location>
</feature>
<evidence type="ECO:0000313" key="1">
    <source>
        <dbReference type="EMBL" id="GAG38861.1"/>
    </source>
</evidence>